<evidence type="ECO:0000313" key="4">
    <source>
        <dbReference type="EMBL" id="PRQ15790.1"/>
    </source>
</evidence>
<dbReference type="InterPro" id="IPR025520">
    <property type="entry name" value="DUF4408"/>
</dbReference>
<dbReference type="Proteomes" id="UP000238479">
    <property type="component" value="Chromosome 7"/>
</dbReference>
<accession>A0A2P6P1I7</accession>
<dbReference type="PANTHER" id="PTHR33098:SF114">
    <property type="entry name" value="DUF4408 DOMAIN-CONTAINING PROTEIN"/>
    <property type="match status" value="1"/>
</dbReference>
<keyword evidence="2" id="KW-0472">Membrane</keyword>
<feature type="transmembrane region" description="Helical" evidence="2">
    <location>
        <begin position="63"/>
        <end position="84"/>
    </location>
</feature>
<name>A0A2P6P1I7_ROSCH</name>
<dbReference type="Gramene" id="PRQ15790">
    <property type="protein sequence ID" value="PRQ15790"/>
    <property type="gene ID" value="RchiOBHm_Chr7g0177291"/>
</dbReference>
<dbReference type="Pfam" id="PF14364">
    <property type="entry name" value="DUF4408"/>
    <property type="match status" value="1"/>
</dbReference>
<feature type="domain" description="DUF4408" evidence="3">
    <location>
        <begin position="51"/>
        <end position="84"/>
    </location>
</feature>
<dbReference type="PANTHER" id="PTHR33098">
    <property type="entry name" value="COTTON FIBER (DUF761)"/>
    <property type="match status" value="1"/>
</dbReference>
<organism evidence="4 5">
    <name type="scientific">Rosa chinensis</name>
    <name type="common">China rose</name>
    <dbReference type="NCBI Taxonomy" id="74649"/>
    <lineage>
        <taxon>Eukaryota</taxon>
        <taxon>Viridiplantae</taxon>
        <taxon>Streptophyta</taxon>
        <taxon>Embryophyta</taxon>
        <taxon>Tracheophyta</taxon>
        <taxon>Spermatophyta</taxon>
        <taxon>Magnoliopsida</taxon>
        <taxon>eudicotyledons</taxon>
        <taxon>Gunneridae</taxon>
        <taxon>Pentapetalae</taxon>
        <taxon>rosids</taxon>
        <taxon>fabids</taxon>
        <taxon>Rosales</taxon>
        <taxon>Rosaceae</taxon>
        <taxon>Rosoideae</taxon>
        <taxon>Rosoideae incertae sedis</taxon>
        <taxon>Rosa</taxon>
    </lineage>
</organism>
<dbReference type="OMA" id="STLPQFW"/>
<evidence type="ECO:0000256" key="1">
    <source>
        <dbReference type="SAM" id="MobiDB-lite"/>
    </source>
</evidence>
<keyword evidence="2" id="KW-0812">Transmembrane</keyword>
<evidence type="ECO:0000259" key="3">
    <source>
        <dbReference type="Pfam" id="PF14364"/>
    </source>
</evidence>
<evidence type="ECO:0000256" key="2">
    <source>
        <dbReference type="SAM" id="Phobius"/>
    </source>
</evidence>
<feature type="compositionally biased region" description="Low complexity" evidence="1">
    <location>
        <begin position="184"/>
        <end position="193"/>
    </location>
</feature>
<keyword evidence="2" id="KW-1133">Transmembrane helix</keyword>
<feature type="region of interest" description="Disordered" evidence="1">
    <location>
        <begin position="171"/>
        <end position="209"/>
    </location>
</feature>
<dbReference type="Pfam" id="PF05553">
    <property type="entry name" value="DUF761"/>
    <property type="match status" value="1"/>
</dbReference>
<dbReference type="InterPro" id="IPR008480">
    <property type="entry name" value="DUF761_pln"/>
</dbReference>
<feature type="transmembrane region" description="Helical" evidence="2">
    <location>
        <begin position="20"/>
        <end position="43"/>
    </location>
</feature>
<comment type="caution">
    <text evidence="4">The sequence shown here is derived from an EMBL/GenBank/DDBJ whole genome shotgun (WGS) entry which is preliminary data.</text>
</comment>
<sequence>MMGDVLKRARLETAVWAGKLILLCVGIVSTMVFFKVVIIPYLLNLTLSTLPHLWTSIRSYCLSPLYIYIILNFIIIIIAASSTFQNQKQKHPSSVPSSYTSINNLNNAKTTSTDHEDDCCTVIDGTAEYNSNNIESSSHSENATTSPLPSLLTHQFSNEMISWHDIHIVQQASTEEEESIRTNPSPEEPSSSEDSCLTEKPVTEEEVEDNTLDTTWNAIMERQGKPICKHLKKSETWDTPPRTTGLVRSSIVPARELVEEDQLHDHHHENINNNNNNVVDDRVAWARKELKKSDTFSDRVSMIREKSMTQDELNQRAEAFINKINNQIRLQRLESDQRFRDMVNRGL</sequence>
<dbReference type="AlphaFoldDB" id="A0A2P6P1I7"/>
<reference evidence="4 5" key="1">
    <citation type="journal article" date="2018" name="Nat. Genet.">
        <title>The Rosa genome provides new insights in the design of modern roses.</title>
        <authorList>
            <person name="Bendahmane M."/>
        </authorList>
    </citation>
    <scope>NUCLEOTIDE SEQUENCE [LARGE SCALE GENOMIC DNA]</scope>
    <source>
        <strain evidence="5">cv. Old Blush</strain>
    </source>
</reference>
<protein>
    <recommendedName>
        <fullName evidence="3">DUF4408 domain-containing protein</fullName>
    </recommendedName>
</protein>
<keyword evidence="5" id="KW-1185">Reference proteome</keyword>
<dbReference type="EMBL" id="PDCK01000045">
    <property type="protein sequence ID" value="PRQ15790.1"/>
    <property type="molecule type" value="Genomic_DNA"/>
</dbReference>
<dbReference type="STRING" id="74649.A0A2P6P1I7"/>
<evidence type="ECO:0000313" key="5">
    <source>
        <dbReference type="Proteomes" id="UP000238479"/>
    </source>
</evidence>
<proteinExistence type="predicted"/>
<gene>
    <name evidence="4" type="ORF">RchiOBHm_Chr7g0177291</name>
</gene>